<evidence type="ECO:0000313" key="6">
    <source>
        <dbReference type="Proteomes" id="UP000320766"/>
    </source>
</evidence>
<dbReference type="PANTHER" id="PTHR43649">
    <property type="entry name" value="ARABINOSE-BINDING PROTEIN-RELATED"/>
    <property type="match status" value="1"/>
</dbReference>
<keyword evidence="3" id="KW-0732">Signal</keyword>
<dbReference type="Pfam" id="PF01547">
    <property type="entry name" value="SBP_bac_1"/>
    <property type="match status" value="1"/>
</dbReference>
<keyword evidence="4" id="KW-0472">Membrane</keyword>
<sequence>MKTKNNMEEIPLSLSNIRIFKEIRNGFDLEGKMSKKVLMLSIVMLLIGALVVTGSAQQVVSIEYGELWKDLFEPAVEEFEKITGAKVDNVVVPYGMDMWEKITLDFADDIAPDVLMVDAFRIADCVEAGYIRKLDGYVKEWPDWDQYYPAFQAMGSYEGHIYGITLETSVNAVLWYWKPNFEKAGIPMPWKPKDWYEVLETAERIKERLPDVECPLYIPMGTKWGEGAIFGGIYSEILGADTSEGDRNRLRDYTTGKWIGSSPAIERALNFYREVFFVRKLCQTELMYATDVWKEWRRLMRTGKIGIGQGGAWEWTEFWPEAIRPLEMMRSNVLGRISLPGSGDQDTPSIQTISGGWTVAMKKETKNPDLVWGFLKILNSKERLARWLAAAGKLSMRKDSAEVPEYGENKFLMEIGKLLPYTTYRDAVAGYTTVSHYLQQAMEKVAVDGLSAAEAMEWYKNKLIDEFGKDQVEIIELPDCGCPSSIIW</sequence>
<keyword evidence="2" id="KW-0813">Transport</keyword>
<dbReference type="InterPro" id="IPR050490">
    <property type="entry name" value="Bact_solute-bd_prot1"/>
</dbReference>
<organism evidence="5 6">
    <name type="scientific">Candidatus Methanolliviera hydrocarbonicum</name>
    <dbReference type="NCBI Taxonomy" id="2491085"/>
    <lineage>
        <taxon>Archaea</taxon>
        <taxon>Methanobacteriati</taxon>
        <taxon>Methanobacteriota</taxon>
        <taxon>Candidatus Methanoliparia</taxon>
        <taxon>Candidatus Methanoliparales</taxon>
        <taxon>Candidatus Methanollivieraceae</taxon>
        <taxon>Candidatus Methanolliviera</taxon>
    </lineage>
</organism>
<name>A0A520KUG9_9EURY</name>
<evidence type="ECO:0000313" key="5">
    <source>
        <dbReference type="EMBL" id="RZN66340.1"/>
    </source>
</evidence>
<evidence type="ECO:0000256" key="1">
    <source>
        <dbReference type="ARBA" id="ARBA00008520"/>
    </source>
</evidence>
<dbReference type="Gene3D" id="3.40.190.10">
    <property type="entry name" value="Periplasmic binding protein-like II"/>
    <property type="match status" value="2"/>
</dbReference>
<dbReference type="SUPFAM" id="SSF53850">
    <property type="entry name" value="Periplasmic binding protein-like II"/>
    <property type="match status" value="1"/>
</dbReference>
<proteinExistence type="inferred from homology"/>
<dbReference type="AlphaFoldDB" id="A0A520KUG9"/>
<comment type="caution">
    <text evidence="5">The sequence shown here is derived from an EMBL/GenBank/DDBJ whole genome shotgun (WGS) entry which is preliminary data.</text>
</comment>
<gene>
    <name evidence="5" type="ORF">EF807_08555</name>
</gene>
<comment type="similarity">
    <text evidence="1">Belongs to the bacterial solute-binding protein 1 family.</text>
</comment>
<reference evidence="5 6" key="1">
    <citation type="journal article" date="2019" name="Nat. Microbiol.">
        <title>Wide diversity of methane and short-chain alkane metabolisms in uncultured archaea.</title>
        <authorList>
            <person name="Borrel G."/>
            <person name="Adam P.S."/>
            <person name="McKay L.J."/>
            <person name="Chen L.X."/>
            <person name="Sierra-Garcia I.N."/>
            <person name="Sieber C.M."/>
            <person name="Letourneur Q."/>
            <person name="Ghozlane A."/>
            <person name="Andersen G.L."/>
            <person name="Li W.J."/>
            <person name="Hallam S.J."/>
            <person name="Muyzer G."/>
            <person name="de Oliveira V.M."/>
            <person name="Inskeep W.P."/>
            <person name="Banfield J.F."/>
            <person name="Gribaldo S."/>
        </authorList>
    </citation>
    <scope>NUCLEOTIDE SEQUENCE [LARGE SCALE GENOMIC DNA]</scope>
    <source>
        <strain evidence="5">NM1b</strain>
    </source>
</reference>
<dbReference type="PANTHER" id="PTHR43649:SF34">
    <property type="entry name" value="ABC TRANSPORTER PERIPLASMIC-BINDING PROTEIN YCJN-RELATED"/>
    <property type="match status" value="1"/>
</dbReference>
<dbReference type="EMBL" id="RXIL01000164">
    <property type="protein sequence ID" value="RZN66340.1"/>
    <property type="molecule type" value="Genomic_DNA"/>
</dbReference>
<evidence type="ECO:0000256" key="2">
    <source>
        <dbReference type="ARBA" id="ARBA00022448"/>
    </source>
</evidence>
<keyword evidence="4" id="KW-1133">Transmembrane helix</keyword>
<evidence type="ECO:0000256" key="3">
    <source>
        <dbReference type="ARBA" id="ARBA00022729"/>
    </source>
</evidence>
<evidence type="ECO:0000256" key="4">
    <source>
        <dbReference type="SAM" id="Phobius"/>
    </source>
</evidence>
<dbReference type="Proteomes" id="UP000320766">
    <property type="component" value="Unassembled WGS sequence"/>
</dbReference>
<accession>A0A520KUG9</accession>
<protein>
    <submittedName>
        <fullName evidence="5">Extracellular solute-binding protein</fullName>
    </submittedName>
</protein>
<dbReference type="InterPro" id="IPR006059">
    <property type="entry name" value="SBP"/>
</dbReference>
<feature type="transmembrane region" description="Helical" evidence="4">
    <location>
        <begin position="37"/>
        <end position="56"/>
    </location>
</feature>
<keyword evidence="4" id="KW-0812">Transmembrane</keyword>